<evidence type="ECO:0000259" key="2">
    <source>
        <dbReference type="Pfam" id="PF20151"/>
    </source>
</evidence>
<accession>A0A5C3KHI1</accession>
<organism evidence="3 4">
    <name type="scientific">Coprinopsis marcescibilis</name>
    <name type="common">Agaric fungus</name>
    <name type="synonym">Psathyrella marcescibilis</name>
    <dbReference type="NCBI Taxonomy" id="230819"/>
    <lineage>
        <taxon>Eukaryota</taxon>
        <taxon>Fungi</taxon>
        <taxon>Dikarya</taxon>
        <taxon>Basidiomycota</taxon>
        <taxon>Agaricomycotina</taxon>
        <taxon>Agaricomycetes</taxon>
        <taxon>Agaricomycetidae</taxon>
        <taxon>Agaricales</taxon>
        <taxon>Agaricineae</taxon>
        <taxon>Psathyrellaceae</taxon>
        <taxon>Coprinopsis</taxon>
    </lineage>
</organism>
<keyword evidence="1" id="KW-0472">Membrane</keyword>
<gene>
    <name evidence="3" type="ORF">FA15DRAFT_709216</name>
</gene>
<feature type="transmembrane region" description="Helical" evidence="1">
    <location>
        <begin position="15"/>
        <end position="32"/>
    </location>
</feature>
<evidence type="ECO:0000313" key="3">
    <source>
        <dbReference type="EMBL" id="TFK19193.1"/>
    </source>
</evidence>
<dbReference type="OrthoDB" id="3346251at2759"/>
<dbReference type="InterPro" id="IPR045340">
    <property type="entry name" value="DUF6533"/>
</dbReference>
<name>A0A5C3KHI1_COPMA</name>
<evidence type="ECO:0000313" key="4">
    <source>
        <dbReference type="Proteomes" id="UP000307440"/>
    </source>
</evidence>
<dbReference type="EMBL" id="ML210355">
    <property type="protein sequence ID" value="TFK19193.1"/>
    <property type="molecule type" value="Genomic_DNA"/>
</dbReference>
<dbReference type="Proteomes" id="UP000307440">
    <property type="component" value="Unassembled WGS sequence"/>
</dbReference>
<dbReference type="AlphaFoldDB" id="A0A5C3KHI1"/>
<feature type="transmembrane region" description="Helical" evidence="1">
    <location>
        <begin position="165"/>
        <end position="189"/>
    </location>
</feature>
<dbReference type="Pfam" id="PF20151">
    <property type="entry name" value="DUF6533"/>
    <property type="match status" value="1"/>
</dbReference>
<feature type="transmembrane region" description="Helical" evidence="1">
    <location>
        <begin position="209"/>
        <end position="229"/>
    </location>
</feature>
<dbReference type="STRING" id="230819.A0A5C3KHI1"/>
<feature type="transmembrane region" description="Helical" evidence="1">
    <location>
        <begin position="86"/>
        <end position="109"/>
    </location>
</feature>
<sequence>MDEAQFIELFSARRYAQYFSLVAVTILFCDYWETFEKEVNLIWAAKRWKTSDFLLWGSRYILLIEIPFYLGYLGMGIGLRLGCQNLTLVINVTYTIGAALSEGILLWCISAGIGITRMCGITLFLVYAGFVVVGLVLGVLGPLGTQYEALGEHAGCIVNDSDNNFVFVACCLLFCGEIILMLVAIVFGLKMYDKKDAESLRSLLFRDGVIYYIVLSSLSILNVVTGFLLPVNTVLHTRLILLQTQLNRLMKHGSAESVALIQRVSHTILSNRLLFDIRAKLEAGNGQSDMRRHETGVSWEFARQGSHED</sequence>
<keyword evidence="4" id="KW-1185">Reference proteome</keyword>
<protein>
    <recommendedName>
        <fullName evidence="2">DUF6533 domain-containing protein</fullName>
    </recommendedName>
</protein>
<keyword evidence="1" id="KW-1133">Transmembrane helix</keyword>
<keyword evidence="1" id="KW-0812">Transmembrane</keyword>
<evidence type="ECO:0000256" key="1">
    <source>
        <dbReference type="SAM" id="Phobius"/>
    </source>
</evidence>
<feature type="transmembrane region" description="Helical" evidence="1">
    <location>
        <begin position="121"/>
        <end position="145"/>
    </location>
</feature>
<reference evidence="3 4" key="1">
    <citation type="journal article" date="2019" name="Nat. Ecol. Evol.">
        <title>Megaphylogeny resolves global patterns of mushroom evolution.</title>
        <authorList>
            <person name="Varga T."/>
            <person name="Krizsan K."/>
            <person name="Foldi C."/>
            <person name="Dima B."/>
            <person name="Sanchez-Garcia M."/>
            <person name="Sanchez-Ramirez S."/>
            <person name="Szollosi G.J."/>
            <person name="Szarkandi J.G."/>
            <person name="Papp V."/>
            <person name="Albert L."/>
            <person name="Andreopoulos W."/>
            <person name="Angelini C."/>
            <person name="Antonin V."/>
            <person name="Barry K.W."/>
            <person name="Bougher N.L."/>
            <person name="Buchanan P."/>
            <person name="Buyck B."/>
            <person name="Bense V."/>
            <person name="Catcheside P."/>
            <person name="Chovatia M."/>
            <person name="Cooper J."/>
            <person name="Damon W."/>
            <person name="Desjardin D."/>
            <person name="Finy P."/>
            <person name="Geml J."/>
            <person name="Haridas S."/>
            <person name="Hughes K."/>
            <person name="Justo A."/>
            <person name="Karasinski D."/>
            <person name="Kautmanova I."/>
            <person name="Kiss B."/>
            <person name="Kocsube S."/>
            <person name="Kotiranta H."/>
            <person name="LaButti K.M."/>
            <person name="Lechner B.E."/>
            <person name="Liimatainen K."/>
            <person name="Lipzen A."/>
            <person name="Lukacs Z."/>
            <person name="Mihaltcheva S."/>
            <person name="Morgado L.N."/>
            <person name="Niskanen T."/>
            <person name="Noordeloos M.E."/>
            <person name="Ohm R.A."/>
            <person name="Ortiz-Santana B."/>
            <person name="Ovrebo C."/>
            <person name="Racz N."/>
            <person name="Riley R."/>
            <person name="Savchenko A."/>
            <person name="Shiryaev A."/>
            <person name="Soop K."/>
            <person name="Spirin V."/>
            <person name="Szebenyi C."/>
            <person name="Tomsovsky M."/>
            <person name="Tulloss R.E."/>
            <person name="Uehling J."/>
            <person name="Grigoriev I.V."/>
            <person name="Vagvolgyi C."/>
            <person name="Papp T."/>
            <person name="Martin F.M."/>
            <person name="Miettinen O."/>
            <person name="Hibbett D.S."/>
            <person name="Nagy L.G."/>
        </authorList>
    </citation>
    <scope>NUCLEOTIDE SEQUENCE [LARGE SCALE GENOMIC DNA]</scope>
    <source>
        <strain evidence="3 4">CBS 121175</strain>
    </source>
</reference>
<feature type="transmembrane region" description="Helical" evidence="1">
    <location>
        <begin position="53"/>
        <end position="74"/>
    </location>
</feature>
<feature type="domain" description="DUF6533" evidence="2">
    <location>
        <begin position="18"/>
        <end position="63"/>
    </location>
</feature>
<proteinExistence type="predicted"/>